<reference evidence="1" key="1">
    <citation type="submission" date="2021-03" db="EMBL/GenBank/DDBJ databases">
        <authorList>
            <consortium name="DOE Joint Genome Institute"/>
            <person name="Ahrendt S."/>
            <person name="Looney B.P."/>
            <person name="Miyauchi S."/>
            <person name="Morin E."/>
            <person name="Drula E."/>
            <person name="Courty P.E."/>
            <person name="Chicoki N."/>
            <person name="Fauchery L."/>
            <person name="Kohler A."/>
            <person name="Kuo A."/>
            <person name="Labutti K."/>
            <person name="Pangilinan J."/>
            <person name="Lipzen A."/>
            <person name="Riley R."/>
            <person name="Andreopoulos W."/>
            <person name="He G."/>
            <person name="Johnson J."/>
            <person name="Barry K.W."/>
            <person name="Grigoriev I.V."/>
            <person name="Nagy L."/>
            <person name="Hibbett D."/>
            <person name="Henrissat B."/>
            <person name="Matheny P.B."/>
            <person name="Labbe J."/>
            <person name="Martin F."/>
        </authorList>
    </citation>
    <scope>NUCLEOTIDE SEQUENCE</scope>
    <source>
        <strain evidence="1">HHB10654</strain>
    </source>
</reference>
<keyword evidence="2" id="KW-1185">Reference proteome</keyword>
<protein>
    <submittedName>
        <fullName evidence="1">Uncharacterized protein</fullName>
    </submittedName>
</protein>
<gene>
    <name evidence="1" type="ORF">BV25DRAFT_1994987</name>
</gene>
<name>A0ACB8SLH2_9AGAM</name>
<reference evidence="1" key="2">
    <citation type="journal article" date="2022" name="New Phytol.">
        <title>Evolutionary transition to the ectomycorrhizal habit in the genomes of a hyperdiverse lineage of mushroom-forming fungi.</title>
        <authorList>
            <person name="Looney B."/>
            <person name="Miyauchi S."/>
            <person name="Morin E."/>
            <person name="Drula E."/>
            <person name="Courty P.E."/>
            <person name="Kohler A."/>
            <person name="Kuo A."/>
            <person name="LaButti K."/>
            <person name="Pangilinan J."/>
            <person name="Lipzen A."/>
            <person name="Riley R."/>
            <person name="Andreopoulos W."/>
            <person name="He G."/>
            <person name="Johnson J."/>
            <person name="Nolan M."/>
            <person name="Tritt A."/>
            <person name="Barry K.W."/>
            <person name="Grigoriev I.V."/>
            <person name="Nagy L.G."/>
            <person name="Hibbett D."/>
            <person name="Henrissat B."/>
            <person name="Matheny P.B."/>
            <person name="Labbe J."/>
            <person name="Martin F.M."/>
        </authorList>
    </citation>
    <scope>NUCLEOTIDE SEQUENCE</scope>
    <source>
        <strain evidence="1">HHB10654</strain>
    </source>
</reference>
<evidence type="ECO:0000313" key="1">
    <source>
        <dbReference type="EMBL" id="KAI0057379.1"/>
    </source>
</evidence>
<accession>A0ACB8SLH2</accession>
<comment type="caution">
    <text evidence="1">The sequence shown here is derived from an EMBL/GenBank/DDBJ whole genome shotgun (WGS) entry which is preliminary data.</text>
</comment>
<sequence>MSSVAPAPSSSFFDFLKPRYHEAVFRLKQSVVALLALITLTHLLPLPTLYSSAWKFYRSSFRSGWEKGVASVELFLLAVLLVNILQASYAIRSPRAPFPPLASPARPLNAPKGLHMSPPTPSWRNKAHGLSPNTTPQRQLPFSASVSSDPRNLAHSYSLSFPTPSPDASFNSTMSLPPSPSPSSPLAAYRGRRGVGTGRALDGSLLARLSQVDSDDDE</sequence>
<organism evidence="1 2">
    <name type="scientific">Artomyces pyxidatus</name>
    <dbReference type="NCBI Taxonomy" id="48021"/>
    <lineage>
        <taxon>Eukaryota</taxon>
        <taxon>Fungi</taxon>
        <taxon>Dikarya</taxon>
        <taxon>Basidiomycota</taxon>
        <taxon>Agaricomycotina</taxon>
        <taxon>Agaricomycetes</taxon>
        <taxon>Russulales</taxon>
        <taxon>Auriscalpiaceae</taxon>
        <taxon>Artomyces</taxon>
    </lineage>
</organism>
<dbReference type="EMBL" id="MU277248">
    <property type="protein sequence ID" value="KAI0057379.1"/>
    <property type="molecule type" value="Genomic_DNA"/>
</dbReference>
<evidence type="ECO:0000313" key="2">
    <source>
        <dbReference type="Proteomes" id="UP000814140"/>
    </source>
</evidence>
<dbReference type="Proteomes" id="UP000814140">
    <property type="component" value="Unassembled WGS sequence"/>
</dbReference>
<proteinExistence type="predicted"/>